<evidence type="ECO:0000313" key="2">
    <source>
        <dbReference type="Proteomes" id="UP000284706"/>
    </source>
</evidence>
<dbReference type="EMBL" id="NHYE01005523">
    <property type="protein sequence ID" value="PPQ70907.1"/>
    <property type="molecule type" value="Genomic_DNA"/>
</dbReference>
<proteinExistence type="predicted"/>
<accession>A0A409VXD9</accession>
<protein>
    <recommendedName>
        <fullName evidence="3">F-box domain-containing protein</fullName>
    </recommendedName>
</protein>
<dbReference type="SUPFAM" id="SSF52047">
    <property type="entry name" value="RNI-like"/>
    <property type="match status" value="1"/>
</dbReference>
<evidence type="ECO:0000313" key="1">
    <source>
        <dbReference type="EMBL" id="PPQ70907.1"/>
    </source>
</evidence>
<organism evidence="1 2">
    <name type="scientific">Gymnopilus dilepis</name>
    <dbReference type="NCBI Taxonomy" id="231916"/>
    <lineage>
        <taxon>Eukaryota</taxon>
        <taxon>Fungi</taxon>
        <taxon>Dikarya</taxon>
        <taxon>Basidiomycota</taxon>
        <taxon>Agaricomycotina</taxon>
        <taxon>Agaricomycetes</taxon>
        <taxon>Agaricomycetidae</taxon>
        <taxon>Agaricales</taxon>
        <taxon>Agaricineae</taxon>
        <taxon>Hymenogastraceae</taxon>
        <taxon>Gymnopilus</taxon>
    </lineage>
</organism>
<keyword evidence="2" id="KW-1185">Reference proteome</keyword>
<dbReference type="InParanoid" id="A0A409VXD9"/>
<dbReference type="Gene3D" id="3.80.10.10">
    <property type="entry name" value="Ribonuclease Inhibitor"/>
    <property type="match status" value="1"/>
</dbReference>
<reference evidence="1 2" key="1">
    <citation type="journal article" date="2018" name="Evol. Lett.">
        <title>Horizontal gene cluster transfer increased hallucinogenic mushroom diversity.</title>
        <authorList>
            <person name="Reynolds H.T."/>
            <person name="Vijayakumar V."/>
            <person name="Gluck-Thaler E."/>
            <person name="Korotkin H.B."/>
            <person name="Matheny P.B."/>
            <person name="Slot J.C."/>
        </authorList>
    </citation>
    <scope>NUCLEOTIDE SEQUENCE [LARGE SCALE GENOMIC DNA]</scope>
    <source>
        <strain evidence="1 2">SRW20</strain>
    </source>
</reference>
<name>A0A409VXD9_9AGAR</name>
<sequence length="552" mass="62880">MDQQAFRESLHSPISKLSPDVLWSIFSWNADMFAPLEYDIDSGKQLTRQSALQVTLVTSHVCHDWRSLLLALPAIWGSVLRLDLLNEDGRNEITKRTGTAPLCLTGSLSGSDMRIGIFSRFLQANWPRIKKLHLRIKGYSTAHKSIWDVFLLSAPSLEWFSIAFEHKPPKEKSHPIFSRFGERPELFANRAPRLQFLHLHGITIHRMRTFGLSQLHTLKLESTGISALEALDAIKQMHSLEFLRLHNLSGELSPDLMEAKSIELRHLTYLGLYNSFRTDLTLARSIKAAEACSLSFQPSLISTGGILKQDIPLVCEMIDRYIKTHLSCGKDLSVEIDSRFALRRHNLDHQDKTSWLYSRNQQYLDLCCPHFIFTPFGLPGAEGTALPLLKSFLKMDFQSVKKLSLNIALRLHPSILSKIIPMLDAFEAVESLTATDMDLDRVINQEIGRNKPLFPNLRRLRLWDLFQDSDKLATDFQKFYARRKAHHLPPLEALDLGHNPGADWTFLDDEVGLKVTWAWGTYEESVPGGGYICGSGNPGELYFPDKCRLYMR</sequence>
<dbReference type="AlphaFoldDB" id="A0A409VXD9"/>
<dbReference type="Proteomes" id="UP000284706">
    <property type="component" value="Unassembled WGS sequence"/>
</dbReference>
<gene>
    <name evidence="1" type="ORF">CVT26_014226</name>
</gene>
<dbReference type="OrthoDB" id="3118172at2759"/>
<comment type="caution">
    <text evidence="1">The sequence shown here is derived from an EMBL/GenBank/DDBJ whole genome shotgun (WGS) entry which is preliminary data.</text>
</comment>
<evidence type="ECO:0008006" key="3">
    <source>
        <dbReference type="Google" id="ProtNLM"/>
    </source>
</evidence>
<dbReference type="InterPro" id="IPR032675">
    <property type="entry name" value="LRR_dom_sf"/>
</dbReference>